<protein>
    <submittedName>
        <fullName evidence="2">Protein argonaute 1</fullName>
    </submittedName>
</protein>
<organism evidence="2 3">
    <name type="scientific">Dorcoceras hygrometricum</name>
    <dbReference type="NCBI Taxonomy" id="472368"/>
    <lineage>
        <taxon>Eukaryota</taxon>
        <taxon>Viridiplantae</taxon>
        <taxon>Streptophyta</taxon>
        <taxon>Embryophyta</taxon>
        <taxon>Tracheophyta</taxon>
        <taxon>Spermatophyta</taxon>
        <taxon>Magnoliopsida</taxon>
        <taxon>eudicotyledons</taxon>
        <taxon>Gunneridae</taxon>
        <taxon>Pentapetalae</taxon>
        <taxon>asterids</taxon>
        <taxon>lamiids</taxon>
        <taxon>Lamiales</taxon>
        <taxon>Gesneriaceae</taxon>
        <taxon>Didymocarpoideae</taxon>
        <taxon>Trichosporeae</taxon>
        <taxon>Loxocarpinae</taxon>
        <taxon>Dorcoceras</taxon>
    </lineage>
</organism>
<name>A0A2Z7B9B9_9LAMI</name>
<evidence type="ECO:0000313" key="2">
    <source>
        <dbReference type="EMBL" id="KZV30655.1"/>
    </source>
</evidence>
<feature type="region of interest" description="Disordered" evidence="1">
    <location>
        <begin position="52"/>
        <end position="77"/>
    </location>
</feature>
<dbReference type="Proteomes" id="UP000250235">
    <property type="component" value="Unassembled WGS sequence"/>
</dbReference>
<gene>
    <name evidence="2" type="ORF">F511_12928</name>
</gene>
<accession>A0A2Z7B9B9</accession>
<evidence type="ECO:0000256" key="1">
    <source>
        <dbReference type="SAM" id="MobiDB-lite"/>
    </source>
</evidence>
<keyword evidence="3" id="KW-1185">Reference proteome</keyword>
<dbReference type="AlphaFoldDB" id="A0A2Z7B9B9"/>
<reference evidence="2 3" key="1">
    <citation type="journal article" date="2015" name="Proc. Natl. Acad. Sci. U.S.A.">
        <title>The resurrection genome of Boea hygrometrica: A blueprint for survival of dehydration.</title>
        <authorList>
            <person name="Xiao L."/>
            <person name="Yang G."/>
            <person name="Zhang L."/>
            <person name="Yang X."/>
            <person name="Zhao S."/>
            <person name="Ji Z."/>
            <person name="Zhou Q."/>
            <person name="Hu M."/>
            <person name="Wang Y."/>
            <person name="Chen M."/>
            <person name="Xu Y."/>
            <person name="Jin H."/>
            <person name="Xiao X."/>
            <person name="Hu G."/>
            <person name="Bao F."/>
            <person name="Hu Y."/>
            <person name="Wan P."/>
            <person name="Li L."/>
            <person name="Deng X."/>
            <person name="Kuang T."/>
            <person name="Xiang C."/>
            <person name="Zhu J.K."/>
            <person name="Oliver M.J."/>
            <person name="He Y."/>
        </authorList>
    </citation>
    <scope>NUCLEOTIDE SEQUENCE [LARGE SCALE GENOMIC DNA]</scope>
    <source>
        <strain evidence="3">cv. XS01</strain>
    </source>
</reference>
<sequence length="172" mass="18462">MKKNQAAPQAGEVSKLSRDTTGENKFTADGLQSLTNNMVKEKVVIVKKEKMVVKKKQVAGSSAAPDKSKSETSSDVDTRSLVALGAAKTCGAGAKCKLVLAPSKSESTVSIPLLEIKKKQRTQRPKMVNPKPSVEEKSASKDLPLVVRTKPEKPAQQYTTYGSGMVFAPMEI</sequence>
<feature type="compositionally biased region" description="Basic and acidic residues" evidence="1">
    <location>
        <begin position="66"/>
        <end position="77"/>
    </location>
</feature>
<proteinExistence type="predicted"/>
<evidence type="ECO:0000313" key="3">
    <source>
        <dbReference type="Proteomes" id="UP000250235"/>
    </source>
</evidence>
<dbReference type="EMBL" id="KV008050">
    <property type="protein sequence ID" value="KZV30655.1"/>
    <property type="molecule type" value="Genomic_DNA"/>
</dbReference>
<feature type="region of interest" description="Disordered" evidence="1">
    <location>
        <begin position="118"/>
        <end position="144"/>
    </location>
</feature>
<feature type="region of interest" description="Disordered" evidence="1">
    <location>
        <begin position="1"/>
        <end position="31"/>
    </location>
</feature>